<evidence type="ECO:0000256" key="3">
    <source>
        <dbReference type="ARBA" id="ARBA00023054"/>
    </source>
</evidence>
<comment type="similarity">
    <text evidence="1">Belongs to the SMC family. SMC5 subfamily.</text>
</comment>
<dbReference type="InterPro" id="IPR027417">
    <property type="entry name" value="P-loop_NTPase"/>
</dbReference>
<evidence type="ECO:0000313" key="8">
    <source>
        <dbReference type="Proteomes" id="UP001151518"/>
    </source>
</evidence>
<dbReference type="GO" id="GO:0005634">
    <property type="term" value="C:nucleus"/>
    <property type="evidence" value="ECO:0007669"/>
    <property type="project" value="TreeGrafter"/>
</dbReference>
<evidence type="ECO:0000256" key="1">
    <source>
        <dbReference type="ARBA" id="ARBA00010171"/>
    </source>
</evidence>
<feature type="compositionally biased region" description="Polar residues" evidence="5">
    <location>
        <begin position="1"/>
        <end position="15"/>
    </location>
</feature>
<dbReference type="Gene3D" id="1.10.287.1490">
    <property type="match status" value="1"/>
</dbReference>
<sequence>MSTRSTRNGAHSSNEALKHKLEVSSIAETKRRNGNMRNGNDRSVPSDEEDLSSDAEASGSSLFGQSKHFNGKGSSSARLPQDTPGFRPGSIMHISLHNFVTYSKIDISPGPNMNMIIGPNGTGKSTVVCAIALGLGANTSVLGRAKNISEFVKHGCERGSVELTLAGEEGNTIKISREIVCANNKSNWKINGRAATHNEVLDKIKALNIQVTNLCQFLPQDRVVEFSKMTKQDLLKETQSAVGRDDLLEIQKKLIMLRTDEKKMMHDVQRLSHDTDTLRKQNDVLERDVKRWQERQAAESQARILTALIPVVKYTEAKAEHDRAREARRQAHTHYLEVKNNGGPAEEEIQELESQIARSEAKRQSLQDERASLERKTRQQATSLEKFETKQRDLNAELEEIRRRAQKRRDNIAKLQAELTQLDASHPEEPPEGETEDMRRLATELRELKLRVSDEINKFQDDQNELIKAGKYANMEIEARSKKLKELDDVIARKRELLRNASQDTFKALEWLEANRNKFSQHVFAPICLEVSVKDPRYANLVETIVSVSTLRTFVTQCDEDYHTFTREVNDKQGLRVDVVSYHKDLEDFRPSQPRETLQALGFDGYVIDYIEAPRKVLAAMCNRDNIHEVPVALGRVDNETIESKMLFKEYIAEGTRFAITRGRYGSRSATVTTSRVKPQARILSSGETDEVRAMRERLHKEISMYRDQLQENEASVKKLDERSQKARNKYRQSDVKEKELQNERKRLAEIINKWQRNQVHIETKRAQLATMQADEQREVRGGRSQAQQERKRIEDKLRDNARDRAATVCEIADNVRQLSGIINKLALTSLDGHKDVYTLNSLKAEAEKQRDVIIEAQTAFEEANRAFEEAKVAARECLMETRQVTESLSDEERQAVRDAQEQRSDISVSELEVELHTCQQRLAMASNSGLSARVMEQYNERKSQLSSMVGSLQQLEHEMRTIRKKKLRLRSKWEDPLAELVGRIGECFKRMFDEIECMGEIRLCRAGDGIVYSGSDNVTDGFPAPQDDEDYDNWGIEILVSFRKNEDLHPLDNHRQSGGERAVSTIVYLQSLQSLVAAPFRVVDEINQGMDQRNERLVHKLIVDTACQKGSSQYFLITPKLLSDLEYHPMIRVLCIFNGEWQPESFNFKKYISNARQPAAARA</sequence>
<evidence type="ECO:0000256" key="2">
    <source>
        <dbReference type="ARBA" id="ARBA00018687"/>
    </source>
</evidence>
<feature type="region of interest" description="Disordered" evidence="5">
    <location>
        <begin position="1"/>
        <end position="84"/>
    </location>
</feature>
<dbReference type="SUPFAM" id="SSF52540">
    <property type="entry name" value="P-loop containing nucleoside triphosphate hydrolases"/>
    <property type="match status" value="1"/>
</dbReference>
<organism evidence="7 8">
    <name type="scientific">Coemansia spiralis</name>
    <dbReference type="NCBI Taxonomy" id="417178"/>
    <lineage>
        <taxon>Eukaryota</taxon>
        <taxon>Fungi</taxon>
        <taxon>Fungi incertae sedis</taxon>
        <taxon>Zoopagomycota</taxon>
        <taxon>Kickxellomycotina</taxon>
        <taxon>Kickxellomycetes</taxon>
        <taxon>Kickxellales</taxon>
        <taxon>Kickxellaceae</taxon>
        <taxon>Coemansia</taxon>
    </lineage>
</organism>
<dbReference type="GO" id="GO:0030915">
    <property type="term" value="C:Smc5-Smc6 complex"/>
    <property type="evidence" value="ECO:0007669"/>
    <property type="project" value="TreeGrafter"/>
</dbReference>
<evidence type="ECO:0000313" key="7">
    <source>
        <dbReference type="EMBL" id="KAJ2668512.1"/>
    </source>
</evidence>
<dbReference type="EMBL" id="JANBTW010000194">
    <property type="protein sequence ID" value="KAJ2668512.1"/>
    <property type="molecule type" value="Genomic_DNA"/>
</dbReference>
<evidence type="ECO:0000256" key="5">
    <source>
        <dbReference type="SAM" id="MobiDB-lite"/>
    </source>
</evidence>
<name>A0A9W8KTQ6_9FUNG</name>
<dbReference type="AlphaFoldDB" id="A0A9W8KTQ6"/>
<dbReference type="Gene3D" id="3.40.50.300">
    <property type="entry name" value="P-loop containing nucleotide triphosphate hydrolases"/>
    <property type="match status" value="2"/>
</dbReference>
<protein>
    <recommendedName>
        <fullName evidence="2">Structural maintenance of chromosomes protein 5</fullName>
    </recommendedName>
</protein>
<comment type="caution">
    <text evidence="7">The sequence shown here is derived from an EMBL/GenBank/DDBJ whole genome shotgun (WGS) entry which is preliminary data.</text>
</comment>
<dbReference type="OrthoDB" id="10254973at2759"/>
<dbReference type="PANTHER" id="PTHR45916">
    <property type="entry name" value="STRUCTURAL MAINTENANCE OF CHROMOSOMES PROTEIN 5"/>
    <property type="match status" value="1"/>
</dbReference>
<dbReference type="InterPro" id="IPR003395">
    <property type="entry name" value="RecF/RecN/SMC_N"/>
</dbReference>
<feature type="coiled-coil region" evidence="4">
    <location>
        <begin position="268"/>
        <end position="295"/>
    </location>
</feature>
<proteinExistence type="inferred from homology"/>
<dbReference type="GO" id="GO:0003697">
    <property type="term" value="F:single-stranded DNA binding"/>
    <property type="evidence" value="ECO:0007669"/>
    <property type="project" value="TreeGrafter"/>
</dbReference>
<keyword evidence="3 4" id="KW-0175">Coiled coil</keyword>
<dbReference type="PANTHER" id="PTHR45916:SF1">
    <property type="entry name" value="STRUCTURAL MAINTENANCE OF CHROMOSOMES PROTEIN 5"/>
    <property type="match status" value="1"/>
</dbReference>
<feature type="compositionally biased region" description="Basic and acidic residues" evidence="5">
    <location>
        <begin position="360"/>
        <end position="377"/>
    </location>
</feature>
<evidence type="ECO:0000256" key="4">
    <source>
        <dbReference type="SAM" id="Coils"/>
    </source>
</evidence>
<dbReference type="Proteomes" id="UP001151518">
    <property type="component" value="Unassembled WGS sequence"/>
</dbReference>
<feature type="region of interest" description="Disordered" evidence="5">
    <location>
        <begin position="773"/>
        <end position="793"/>
    </location>
</feature>
<accession>A0A9W8KTQ6</accession>
<dbReference type="Pfam" id="PF02463">
    <property type="entry name" value="SMC_N"/>
    <property type="match status" value="1"/>
</dbReference>
<dbReference type="SUPFAM" id="SSF57997">
    <property type="entry name" value="Tropomyosin"/>
    <property type="match status" value="1"/>
</dbReference>
<feature type="compositionally biased region" description="Polar residues" evidence="5">
    <location>
        <begin position="58"/>
        <end position="78"/>
    </location>
</feature>
<dbReference type="GO" id="GO:0000724">
    <property type="term" value="P:double-strand break repair via homologous recombination"/>
    <property type="evidence" value="ECO:0007669"/>
    <property type="project" value="TreeGrafter"/>
</dbReference>
<feature type="compositionally biased region" description="Basic and acidic residues" evidence="5">
    <location>
        <begin position="715"/>
        <end position="725"/>
    </location>
</feature>
<feature type="domain" description="RecF/RecN/SMC N-terminal" evidence="6">
    <location>
        <begin position="91"/>
        <end position="1119"/>
    </location>
</feature>
<feature type="region of interest" description="Disordered" evidence="5">
    <location>
        <begin position="710"/>
        <end position="739"/>
    </location>
</feature>
<feature type="region of interest" description="Disordered" evidence="5">
    <location>
        <begin position="360"/>
        <end position="388"/>
    </location>
</feature>
<evidence type="ECO:0000259" key="6">
    <source>
        <dbReference type="Pfam" id="PF02463"/>
    </source>
</evidence>
<reference evidence="7" key="1">
    <citation type="submission" date="2022-07" db="EMBL/GenBank/DDBJ databases">
        <title>Phylogenomic reconstructions and comparative analyses of Kickxellomycotina fungi.</title>
        <authorList>
            <person name="Reynolds N.K."/>
            <person name="Stajich J.E."/>
            <person name="Barry K."/>
            <person name="Grigoriev I.V."/>
            <person name="Crous P."/>
            <person name="Smith M.E."/>
        </authorList>
    </citation>
    <scope>NUCLEOTIDE SEQUENCE</scope>
    <source>
        <strain evidence="7">NRRL 3115</strain>
    </source>
</reference>
<gene>
    <name evidence="7" type="primary">SMC5</name>
    <name evidence="7" type="ORF">GGI25_006429</name>
</gene>